<protein>
    <submittedName>
        <fullName evidence="3">Uncharacterized protein</fullName>
    </submittedName>
</protein>
<dbReference type="PANTHER" id="PTHR10122">
    <property type="entry name" value="CYTOCHROME C OXIDASE SUBUNIT 5B, MITOCHONDRIAL"/>
    <property type="match status" value="1"/>
</dbReference>
<dbReference type="Gene3D" id="2.60.11.10">
    <property type="entry name" value="Cytochrome c oxidase, subunit Vb"/>
    <property type="match status" value="1"/>
</dbReference>
<evidence type="ECO:0000313" key="3">
    <source>
        <dbReference type="EMBL" id="CAD8677350.1"/>
    </source>
</evidence>
<sequence>MLAATLRRVATQAGKAAISTVAPRATAVEAACRPVAARAFHTTNIAAGAPSKVTTDDIEHATGLELAELEAMVAGKDIFLDDDVKWLDAPFGTQANPVVVTSMFTERIVGATDPDDDSIVCWGVVRADQPPVQIGAEYFVLKQIEGAAHH</sequence>
<dbReference type="InterPro" id="IPR002124">
    <property type="entry name" value="Cyt_c_oxidase_su5b"/>
</dbReference>
<dbReference type="GO" id="GO:0046872">
    <property type="term" value="F:metal ion binding"/>
    <property type="evidence" value="ECO:0007669"/>
    <property type="project" value="UniProtKB-KW"/>
</dbReference>
<evidence type="ECO:0000256" key="1">
    <source>
        <dbReference type="ARBA" id="ARBA00022723"/>
    </source>
</evidence>
<dbReference type="PANTHER" id="PTHR10122:SF0">
    <property type="entry name" value="CYTOCHROME C OXIDASE SUBUNIT 5B, ISOFORM A-RELATED"/>
    <property type="match status" value="1"/>
</dbReference>
<gene>
    <name evidence="3" type="ORF">POBO1169_LOCUS13576</name>
</gene>
<organism evidence="3">
    <name type="scientific">Pyramimonas obovata</name>
    <dbReference type="NCBI Taxonomy" id="1411642"/>
    <lineage>
        <taxon>Eukaryota</taxon>
        <taxon>Viridiplantae</taxon>
        <taxon>Chlorophyta</taxon>
        <taxon>Pyramimonadophyceae</taxon>
        <taxon>Pyramimonadales</taxon>
        <taxon>Pyramimonadaceae</taxon>
        <taxon>Pyramimonas</taxon>
        <taxon>Pyramimonas incertae sedis</taxon>
    </lineage>
</organism>
<accession>A0A7S0RGW8</accession>
<proteinExistence type="predicted"/>
<dbReference type="InterPro" id="IPR036972">
    <property type="entry name" value="Cyt_c_oxidase_su5b_sf"/>
</dbReference>
<dbReference type="SUPFAM" id="SSF57802">
    <property type="entry name" value="Rubredoxin-like"/>
    <property type="match status" value="1"/>
</dbReference>
<dbReference type="EMBL" id="HBFA01026686">
    <property type="protein sequence ID" value="CAD8677350.1"/>
    <property type="molecule type" value="Transcribed_RNA"/>
</dbReference>
<keyword evidence="1" id="KW-0479">Metal-binding</keyword>
<dbReference type="GO" id="GO:0006123">
    <property type="term" value="P:mitochondrial electron transport, cytochrome c to oxygen"/>
    <property type="evidence" value="ECO:0007669"/>
    <property type="project" value="InterPro"/>
</dbReference>
<reference evidence="3" key="1">
    <citation type="submission" date="2021-01" db="EMBL/GenBank/DDBJ databases">
        <authorList>
            <person name="Corre E."/>
            <person name="Pelletier E."/>
            <person name="Niang G."/>
            <person name="Scheremetjew M."/>
            <person name="Finn R."/>
            <person name="Kale V."/>
            <person name="Holt S."/>
            <person name="Cochrane G."/>
            <person name="Meng A."/>
            <person name="Brown T."/>
            <person name="Cohen L."/>
        </authorList>
    </citation>
    <scope>NUCLEOTIDE SEQUENCE</scope>
    <source>
        <strain evidence="3">CCMP722</strain>
    </source>
</reference>
<dbReference type="GO" id="GO:0005740">
    <property type="term" value="C:mitochondrial envelope"/>
    <property type="evidence" value="ECO:0007669"/>
    <property type="project" value="InterPro"/>
</dbReference>
<dbReference type="GO" id="GO:0045277">
    <property type="term" value="C:respiratory chain complex IV"/>
    <property type="evidence" value="ECO:0007669"/>
    <property type="project" value="InterPro"/>
</dbReference>
<dbReference type="AlphaFoldDB" id="A0A7S0RGW8"/>
<evidence type="ECO:0000256" key="2">
    <source>
        <dbReference type="ARBA" id="ARBA00022833"/>
    </source>
</evidence>
<keyword evidence="2" id="KW-0862">Zinc</keyword>
<name>A0A7S0RGW8_9CHLO</name>
<dbReference type="Pfam" id="PF01215">
    <property type="entry name" value="COX5B"/>
    <property type="match status" value="1"/>
</dbReference>